<accession>A0A8D5U3R3</accession>
<feature type="transmembrane region" description="Helical" evidence="1">
    <location>
        <begin position="54"/>
        <end position="71"/>
    </location>
</feature>
<feature type="transmembrane region" description="Helical" evidence="1">
    <location>
        <begin position="162"/>
        <end position="179"/>
    </location>
</feature>
<dbReference type="KEGG" id="csty:KN1_01720"/>
<keyword evidence="3" id="KW-1185">Reference proteome</keyword>
<keyword evidence="1" id="KW-0812">Transmembrane</keyword>
<sequence length="219" mass="25395">MNTLLLALGIFYYIIFIEPFLVMAFSKRVQLIVSVLLLLLLSYPTYLLTVPYNFLFISIIMCMYPASLIILRLFKEEVFRKNYRGLLFSSLSFLAIYLLVEERVYTPFVLSYPLLMLLFEIPVFVVIFANDQLPTLMLLESYIVSLIALLLLPYVIPGTPTFVLFVMVILSSVFIFIGKRGMKVKFTILHLYFSIILLEVLASYWFTLYNSNILHTISA</sequence>
<dbReference type="GeneID" id="66161925"/>
<name>A0A8D5U3R3_9CREN</name>
<evidence type="ECO:0000256" key="1">
    <source>
        <dbReference type="SAM" id="Phobius"/>
    </source>
</evidence>
<gene>
    <name evidence="2" type="ORF">KN1_01720</name>
</gene>
<feature type="transmembrane region" description="Helical" evidence="1">
    <location>
        <begin position="112"/>
        <end position="129"/>
    </location>
</feature>
<feature type="transmembrane region" description="Helical" evidence="1">
    <location>
        <begin position="83"/>
        <end position="100"/>
    </location>
</feature>
<dbReference type="RefSeq" id="WP_221288822.1">
    <property type="nucleotide sequence ID" value="NZ_AP024597.1"/>
</dbReference>
<organism evidence="2 3">
    <name type="scientific">Stygiolobus caldivivus</name>
    <dbReference type="NCBI Taxonomy" id="2824673"/>
    <lineage>
        <taxon>Archaea</taxon>
        <taxon>Thermoproteota</taxon>
        <taxon>Thermoprotei</taxon>
        <taxon>Sulfolobales</taxon>
        <taxon>Sulfolobaceae</taxon>
        <taxon>Stygiolobus</taxon>
    </lineage>
</organism>
<feature type="transmembrane region" description="Helical" evidence="1">
    <location>
        <begin position="31"/>
        <end position="48"/>
    </location>
</feature>
<evidence type="ECO:0000313" key="2">
    <source>
        <dbReference type="EMBL" id="BCU68875.1"/>
    </source>
</evidence>
<proteinExistence type="predicted"/>
<dbReference type="EMBL" id="AP024597">
    <property type="protein sequence ID" value="BCU68875.1"/>
    <property type="molecule type" value="Genomic_DNA"/>
</dbReference>
<evidence type="ECO:0000313" key="3">
    <source>
        <dbReference type="Proteomes" id="UP000825123"/>
    </source>
</evidence>
<dbReference type="AlphaFoldDB" id="A0A8D5U3R3"/>
<protein>
    <submittedName>
        <fullName evidence="2">Uncharacterized protein</fullName>
    </submittedName>
</protein>
<keyword evidence="1" id="KW-0472">Membrane</keyword>
<feature type="transmembrane region" description="Helical" evidence="1">
    <location>
        <begin position="186"/>
        <end position="206"/>
    </location>
</feature>
<keyword evidence="1" id="KW-1133">Transmembrane helix</keyword>
<reference evidence="2 3" key="1">
    <citation type="submission" date="2021-04" db="EMBL/GenBank/DDBJ databases">
        <title>Complete genome sequence of Stygiolobus sp. KN-1.</title>
        <authorList>
            <person name="Nakamura K."/>
            <person name="Sakai H."/>
            <person name="Kurosawa N."/>
        </authorList>
    </citation>
    <scope>NUCLEOTIDE SEQUENCE [LARGE SCALE GENOMIC DNA]</scope>
    <source>
        <strain evidence="2 3">KN-1</strain>
    </source>
</reference>
<feature type="transmembrane region" description="Helical" evidence="1">
    <location>
        <begin position="136"/>
        <end position="156"/>
    </location>
</feature>
<dbReference type="Proteomes" id="UP000825123">
    <property type="component" value="Chromosome"/>
</dbReference>
<feature type="transmembrane region" description="Helical" evidence="1">
    <location>
        <begin position="6"/>
        <end position="24"/>
    </location>
</feature>